<dbReference type="Gene3D" id="1.10.510.10">
    <property type="entry name" value="Transferase(Phosphotransferase) domain 1"/>
    <property type="match status" value="1"/>
</dbReference>
<dbReference type="GO" id="GO:0004674">
    <property type="term" value="F:protein serine/threonine kinase activity"/>
    <property type="evidence" value="ECO:0007669"/>
    <property type="project" value="TreeGrafter"/>
</dbReference>
<dbReference type="GO" id="GO:0005524">
    <property type="term" value="F:ATP binding"/>
    <property type="evidence" value="ECO:0007669"/>
    <property type="project" value="InterPro"/>
</dbReference>
<dbReference type="InterPro" id="IPR011009">
    <property type="entry name" value="Kinase-like_dom_sf"/>
</dbReference>
<gene>
    <name evidence="3" type="ORF">SCHPADRAFT_877467</name>
</gene>
<dbReference type="InterPro" id="IPR001245">
    <property type="entry name" value="Ser-Thr/Tyr_kinase_cat_dom"/>
</dbReference>
<dbReference type="OrthoDB" id="5966500at2759"/>
<keyword evidence="4" id="KW-1185">Reference proteome</keyword>
<sequence>MDGLEGSTWKAMVGASLELVHLGVELSGVPGLSLAEKLVDKIVELALNVPRNRNQARVLSEECESLLAAIKQASEGVDQAPETFIGKLLSEFVHLLREIQSSMVQWKDLGFWKSFAHQDAIAKNIAGYGRKLSYMKDTFNIGALAMIGYETEILSLARRGGGSSHTYPRLRPNSRHSPSPAPGRQVHSQAPHPNSDEGRYEESERQDRREAVLVFAQPDIGNYLNELEDAKDRGEAEDVRQAMGQVIEDLGEDDDLKPDERARLKQNLFLISEAVGQFPKSLRIPPEYIEFDSNQAIAGSSIYDIYKGTFFTQAVAIKRARSWACVKGSVEHILKEARNWRSACDVDPHEEYILQLIGVSFPDETCMMISRWMAERDLLTYLLKMGDKVDRRRMVRRIAKGLEILHGHKPTTIAHGHLKASNIMVNHRGDPLLGDFGLSKSLQNITGQPITEIQGVNSFRWFAPELLSEQPLISPMSDIYSFAMTVLERWRFSQLMTGEHPFKEIKRAPSVPVAVSSGQLPVRPSDSSLVARGLDNRLWALLTKCWAYVPSKRPNIVEVSAELDTMWAC</sequence>
<protein>
    <submittedName>
        <fullName evidence="3">Kinase-like protein</fullName>
    </submittedName>
</protein>
<evidence type="ECO:0000259" key="2">
    <source>
        <dbReference type="PROSITE" id="PS50011"/>
    </source>
</evidence>
<dbReference type="STRING" id="27342.A0A0H2RHE1"/>
<feature type="domain" description="Protein kinase" evidence="2">
    <location>
        <begin position="291"/>
        <end position="568"/>
    </location>
</feature>
<dbReference type="InParanoid" id="A0A0H2RHE1"/>
<dbReference type="PROSITE" id="PS50011">
    <property type="entry name" value="PROTEIN_KINASE_DOM"/>
    <property type="match status" value="1"/>
</dbReference>
<evidence type="ECO:0000313" key="3">
    <source>
        <dbReference type="EMBL" id="KLO10997.1"/>
    </source>
</evidence>
<proteinExistence type="predicted"/>
<dbReference type="CDD" id="cd21037">
    <property type="entry name" value="MLKL_NTD"/>
    <property type="match status" value="1"/>
</dbReference>
<name>A0A0H2RHE1_9AGAM</name>
<dbReference type="Pfam" id="PF07714">
    <property type="entry name" value="PK_Tyr_Ser-Thr"/>
    <property type="match status" value="1"/>
</dbReference>
<evidence type="ECO:0000313" key="4">
    <source>
        <dbReference type="Proteomes" id="UP000053477"/>
    </source>
</evidence>
<dbReference type="InterPro" id="IPR059179">
    <property type="entry name" value="MLKL-like_MCAfunc"/>
</dbReference>
<dbReference type="InterPro" id="IPR000719">
    <property type="entry name" value="Prot_kinase_dom"/>
</dbReference>
<dbReference type="PANTHER" id="PTHR44329:SF214">
    <property type="entry name" value="PROTEIN KINASE DOMAIN-CONTAINING PROTEIN"/>
    <property type="match status" value="1"/>
</dbReference>
<dbReference type="InterPro" id="IPR036537">
    <property type="entry name" value="Adaptor_Cbl_N_dom_sf"/>
</dbReference>
<dbReference type="AlphaFoldDB" id="A0A0H2RHE1"/>
<dbReference type="PANTHER" id="PTHR44329">
    <property type="entry name" value="SERINE/THREONINE-PROTEIN KINASE TNNI3K-RELATED"/>
    <property type="match status" value="1"/>
</dbReference>
<feature type="region of interest" description="Disordered" evidence="1">
    <location>
        <begin position="160"/>
        <end position="207"/>
    </location>
</feature>
<dbReference type="Proteomes" id="UP000053477">
    <property type="component" value="Unassembled WGS sequence"/>
</dbReference>
<feature type="compositionally biased region" description="Basic and acidic residues" evidence="1">
    <location>
        <begin position="194"/>
        <end position="207"/>
    </location>
</feature>
<dbReference type="InterPro" id="IPR051681">
    <property type="entry name" value="Ser/Thr_Kinases-Pseudokinases"/>
</dbReference>
<dbReference type="SUPFAM" id="SSF56112">
    <property type="entry name" value="Protein kinase-like (PK-like)"/>
    <property type="match status" value="1"/>
</dbReference>
<reference evidence="3 4" key="1">
    <citation type="submission" date="2015-04" db="EMBL/GenBank/DDBJ databases">
        <title>Complete genome sequence of Schizopora paradoxa KUC8140, a cosmopolitan wood degrader in East Asia.</title>
        <authorList>
            <consortium name="DOE Joint Genome Institute"/>
            <person name="Min B."/>
            <person name="Park H."/>
            <person name="Jang Y."/>
            <person name="Kim J.-J."/>
            <person name="Kim K.H."/>
            <person name="Pangilinan J."/>
            <person name="Lipzen A."/>
            <person name="Riley R."/>
            <person name="Grigoriev I.V."/>
            <person name="Spatafora J.W."/>
            <person name="Choi I.-G."/>
        </authorList>
    </citation>
    <scope>NUCLEOTIDE SEQUENCE [LARGE SCALE GENOMIC DNA]</scope>
    <source>
        <strain evidence="3 4">KUC8140</strain>
    </source>
</reference>
<accession>A0A0H2RHE1</accession>
<keyword evidence="3" id="KW-0808">Transferase</keyword>
<organism evidence="3 4">
    <name type="scientific">Schizopora paradoxa</name>
    <dbReference type="NCBI Taxonomy" id="27342"/>
    <lineage>
        <taxon>Eukaryota</taxon>
        <taxon>Fungi</taxon>
        <taxon>Dikarya</taxon>
        <taxon>Basidiomycota</taxon>
        <taxon>Agaricomycotina</taxon>
        <taxon>Agaricomycetes</taxon>
        <taxon>Hymenochaetales</taxon>
        <taxon>Schizoporaceae</taxon>
        <taxon>Schizopora</taxon>
    </lineage>
</organism>
<evidence type="ECO:0000256" key="1">
    <source>
        <dbReference type="SAM" id="MobiDB-lite"/>
    </source>
</evidence>
<dbReference type="GO" id="GO:0007166">
    <property type="term" value="P:cell surface receptor signaling pathway"/>
    <property type="evidence" value="ECO:0007669"/>
    <property type="project" value="InterPro"/>
</dbReference>
<dbReference type="EMBL" id="KQ086011">
    <property type="protein sequence ID" value="KLO10997.1"/>
    <property type="molecule type" value="Genomic_DNA"/>
</dbReference>
<dbReference type="Gene3D" id="1.20.930.20">
    <property type="entry name" value="Adaptor protein Cbl, N-terminal domain"/>
    <property type="match status" value="1"/>
</dbReference>
<keyword evidence="3" id="KW-0418">Kinase</keyword>